<feature type="transmembrane region" description="Helical" evidence="8">
    <location>
        <begin position="24"/>
        <end position="44"/>
    </location>
</feature>
<feature type="transmembrane region" description="Helical" evidence="8">
    <location>
        <begin position="156"/>
        <end position="183"/>
    </location>
</feature>
<protein>
    <submittedName>
        <fullName evidence="10">DUF5706 domain-containing protein</fullName>
    </submittedName>
</protein>
<dbReference type="Pfam" id="PF18967">
    <property type="entry name" value="PycTM"/>
    <property type="match status" value="1"/>
</dbReference>
<dbReference type="RefSeq" id="WP_310576455.1">
    <property type="nucleotide sequence ID" value="NZ_JAVKPK010000049.1"/>
</dbReference>
<accession>A0ABU2D374</accession>
<keyword evidence="6" id="KW-0051">Antiviral defense</keyword>
<gene>
    <name evidence="10" type="ORF">RG963_11670</name>
</gene>
<dbReference type="Proteomes" id="UP001246244">
    <property type="component" value="Unassembled WGS sequence"/>
</dbReference>
<organism evidence="10 11">
    <name type="scientific">Methanosarcina baikalica</name>
    <dbReference type="NCBI Taxonomy" id="3073890"/>
    <lineage>
        <taxon>Archaea</taxon>
        <taxon>Methanobacteriati</taxon>
        <taxon>Methanobacteriota</taxon>
        <taxon>Stenosarchaea group</taxon>
        <taxon>Methanomicrobia</taxon>
        <taxon>Methanosarcinales</taxon>
        <taxon>Methanosarcinaceae</taxon>
        <taxon>Methanosarcina</taxon>
    </lineage>
</organism>
<sequence>MKDAVKDIFSNVNEWLKFAEAKNAALIAFHLGSIFGAATIITQSECGTIPQLILKYLYSFIILSSVGLFFTLFSFWPQTKIEAVLSKKIEDIFYSRTPMTNGNLLFYGYINDCGKDQYLSELCRCYSKNPTNCTKLELDYINQIVTNSRIAVRKYFYFKIALLLTIVAVLSPISLPLIFLYNIANCLLMKQYNKALIYFTLLIISSAIIWKLIWKYVIV</sequence>
<dbReference type="InterPro" id="IPR043760">
    <property type="entry name" value="PycTM_dom"/>
</dbReference>
<evidence type="ECO:0000256" key="6">
    <source>
        <dbReference type="ARBA" id="ARBA00023118"/>
    </source>
</evidence>
<keyword evidence="5 8" id="KW-1133">Transmembrane helix</keyword>
<comment type="caution">
    <text evidence="10">The sequence shown here is derived from an EMBL/GenBank/DDBJ whole genome shotgun (WGS) entry which is preliminary data.</text>
</comment>
<reference evidence="11" key="1">
    <citation type="submission" date="2023-07" db="EMBL/GenBank/DDBJ databases">
        <title>Whole-genome sequencing of a new Methanosarcina sp. Z-7115.</title>
        <authorList>
            <person name="Zhilina T.N."/>
            <person name="Merkel A.Y."/>
        </authorList>
    </citation>
    <scope>NUCLEOTIDE SEQUENCE [LARGE SCALE GENOMIC DNA]</scope>
    <source>
        <strain evidence="11">Z-7115</strain>
    </source>
</reference>
<keyword evidence="2" id="KW-1003">Cell membrane</keyword>
<evidence type="ECO:0000256" key="5">
    <source>
        <dbReference type="ARBA" id="ARBA00022989"/>
    </source>
</evidence>
<proteinExistence type="predicted"/>
<feature type="transmembrane region" description="Helical" evidence="8">
    <location>
        <begin position="56"/>
        <end position="76"/>
    </location>
</feature>
<name>A0ABU2D374_9EURY</name>
<evidence type="ECO:0000256" key="3">
    <source>
        <dbReference type="ARBA" id="ARBA00022692"/>
    </source>
</evidence>
<evidence type="ECO:0000256" key="8">
    <source>
        <dbReference type="SAM" id="Phobius"/>
    </source>
</evidence>
<feature type="domain" description="Pycsar effector protein" evidence="9">
    <location>
        <begin position="6"/>
        <end position="177"/>
    </location>
</feature>
<evidence type="ECO:0000256" key="4">
    <source>
        <dbReference type="ARBA" id="ARBA00022741"/>
    </source>
</evidence>
<evidence type="ECO:0000313" key="11">
    <source>
        <dbReference type="Proteomes" id="UP001246244"/>
    </source>
</evidence>
<keyword evidence="3 8" id="KW-0812">Transmembrane</keyword>
<dbReference type="EMBL" id="JAVKPK010000049">
    <property type="protein sequence ID" value="MDR7666427.1"/>
    <property type="molecule type" value="Genomic_DNA"/>
</dbReference>
<keyword evidence="11" id="KW-1185">Reference proteome</keyword>
<evidence type="ECO:0000259" key="9">
    <source>
        <dbReference type="Pfam" id="PF18967"/>
    </source>
</evidence>
<evidence type="ECO:0000313" key="10">
    <source>
        <dbReference type="EMBL" id="MDR7666427.1"/>
    </source>
</evidence>
<keyword evidence="4" id="KW-0547">Nucleotide-binding</keyword>
<feature type="transmembrane region" description="Helical" evidence="8">
    <location>
        <begin position="195"/>
        <end position="214"/>
    </location>
</feature>
<evidence type="ECO:0000256" key="1">
    <source>
        <dbReference type="ARBA" id="ARBA00004236"/>
    </source>
</evidence>
<evidence type="ECO:0000256" key="2">
    <source>
        <dbReference type="ARBA" id="ARBA00022475"/>
    </source>
</evidence>
<comment type="subcellular location">
    <subcellularLocation>
        <location evidence="1">Cell membrane</location>
    </subcellularLocation>
</comment>
<keyword evidence="7 8" id="KW-0472">Membrane</keyword>
<evidence type="ECO:0000256" key="7">
    <source>
        <dbReference type="ARBA" id="ARBA00023136"/>
    </source>
</evidence>